<dbReference type="EMBL" id="JBHTCA010000001">
    <property type="protein sequence ID" value="MFC7407492.1"/>
    <property type="molecule type" value="Genomic_DNA"/>
</dbReference>
<dbReference type="InterPro" id="IPR036390">
    <property type="entry name" value="WH_DNA-bd_sf"/>
</dbReference>
<dbReference type="InterPro" id="IPR050397">
    <property type="entry name" value="Env_Response_Regulators"/>
</dbReference>
<dbReference type="InterPro" id="IPR000595">
    <property type="entry name" value="cNMP-bd_dom"/>
</dbReference>
<evidence type="ECO:0000313" key="6">
    <source>
        <dbReference type="Proteomes" id="UP001596501"/>
    </source>
</evidence>
<reference evidence="6" key="1">
    <citation type="journal article" date="2019" name="Int. J. Syst. Evol. Microbiol.">
        <title>The Global Catalogue of Microorganisms (GCM) 10K type strain sequencing project: providing services to taxonomists for standard genome sequencing and annotation.</title>
        <authorList>
            <consortium name="The Broad Institute Genomics Platform"/>
            <consortium name="The Broad Institute Genome Sequencing Center for Infectious Disease"/>
            <person name="Wu L."/>
            <person name="Ma J."/>
        </authorList>
    </citation>
    <scope>NUCLEOTIDE SEQUENCE [LARGE SCALE GENOMIC DNA]</scope>
    <source>
        <strain evidence="6">CGMCC 1.12371</strain>
    </source>
</reference>
<evidence type="ECO:0000259" key="4">
    <source>
        <dbReference type="PROSITE" id="PS50042"/>
    </source>
</evidence>
<organism evidence="5 6">
    <name type="scientific">Hydrogenophaga atypica</name>
    <dbReference type="NCBI Taxonomy" id="249409"/>
    <lineage>
        <taxon>Bacteria</taxon>
        <taxon>Pseudomonadati</taxon>
        <taxon>Pseudomonadota</taxon>
        <taxon>Betaproteobacteria</taxon>
        <taxon>Burkholderiales</taxon>
        <taxon>Comamonadaceae</taxon>
        <taxon>Hydrogenophaga</taxon>
    </lineage>
</organism>
<dbReference type="PANTHER" id="PTHR24567">
    <property type="entry name" value="CRP FAMILY TRANSCRIPTIONAL REGULATORY PROTEIN"/>
    <property type="match status" value="1"/>
</dbReference>
<dbReference type="PROSITE" id="PS50042">
    <property type="entry name" value="CNMP_BINDING_3"/>
    <property type="match status" value="1"/>
</dbReference>
<dbReference type="RefSeq" id="WP_382219152.1">
    <property type="nucleotide sequence ID" value="NZ_JBHTCA010000001.1"/>
</dbReference>
<protein>
    <submittedName>
        <fullName evidence="5">Crp/Fnr family transcriptional regulator</fullName>
    </submittedName>
</protein>
<dbReference type="Proteomes" id="UP001596501">
    <property type="component" value="Unassembled WGS sequence"/>
</dbReference>
<comment type="caution">
    <text evidence="5">The sequence shown here is derived from an EMBL/GenBank/DDBJ whole genome shotgun (WGS) entry which is preliminary data.</text>
</comment>
<gene>
    <name evidence="5" type="ORF">ACFQPB_01315</name>
</gene>
<dbReference type="PANTHER" id="PTHR24567:SF74">
    <property type="entry name" value="HTH-TYPE TRANSCRIPTIONAL REGULATOR ARCR"/>
    <property type="match status" value="1"/>
</dbReference>
<dbReference type="InterPro" id="IPR014710">
    <property type="entry name" value="RmlC-like_jellyroll"/>
</dbReference>
<dbReference type="SUPFAM" id="SSF46785">
    <property type="entry name" value="Winged helix' DNA-binding domain"/>
    <property type="match status" value="1"/>
</dbReference>
<dbReference type="SUPFAM" id="SSF51206">
    <property type="entry name" value="cAMP-binding domain-like"/>
    <property type="match status" value="1"/>
</dbReference>
<sequence>MSPAHAQVIPLYRQDNSHPQARVCAQCEVRRSALFGALDEAGLDQIHSHIASLTLAPGDTVYQRGEQGAAVYTVRSGVVRFERVTERGDRRIVRLAGAGDLIGQESVVQRAHGDDAVACTEVELCRIPCHLLHEMSAREPALLHELMSRWQNALDAAETWVTDLTTGPARRRVLRLLLKLCDYTSAQGEIWLPSRDEMGAMLDMSVETASRLISALRREGVLQTPGLRTVQVQREMLVRVLAAEEA</sequence>
<evidence type="ECO:0000313" key="5">
    <source>
        <dbReference type="EMBL" id="MFC7407492.1"/>
    </source>
</evidence>
<dbReference type="Pfam" id="PF13545">
    <property type="entry name" value="HTH_Crp_2"/>
    <property type="match status" value="1"/>
</dbReference>
<keyword evidence="3" id="KW-0804">Transcription</keyword>
<keyword evidence="6" id="KW-1185">Reference proteome</keyword>
<proteinExistence type="predicted"/>
<evidence type="ECO:0000256" key="2">
    <source>
        <dbReference type="ARBA" id="ARBA00023125"/>
    </source>
</evidence>
<evidence type="ECO:0000256" key="1">
    <source>
        <dbReference type="ARBA" id="ARBA00023015"/>
    </source>
</evidence>
<keyword evidence="1" id="KW-0805">Transcription regulation</keyword>
<accession>A0ABW2QFW5</accession>
<evidence type="ECO:0000256" key="3">
    <source>
        <dbReference type="ARBA" id="ARBA00023163"/>
    </source>
</evidence>
<name>A0ABW2QFW5_9BURK</name>
<dbReference type="Gene3D" id="2.60.120.10">
    <property type="entry name" value="Jelly Rolls"/>
    <property type="match status" value="1"/>
</dbReference>
<dbReference type="InterPro" id="IPR012318">
    <property type="entry name" value="HTH_CRP"/>
</dbReference>
<dbReference type="InterPro" id="IPR018490">
    <property type="entry name" value="cNMP-bd_dom_sf"/>
</dbReference>
<keyword evidence="2" id="KW-0238">DNA-binding</keyword>
<dbReference type="InterPro" id="IPR036388">
    <property type="entry name" value="WH-like_DNA-bd_sf"/>
</dbReference>
<feature type="domain" description="Cyclic nucleotide-binding" evidence="4">
    <location>
        <begin position="34"/>
        <end position="108"/>
    </location>
</feature>
<dbReference type="Pfam" id="PF00027">
    <property type="entry name" value="cNMP_binding"/>
    <property type="match status" value="1"/>
</dbReference>
<dbReference type="Gene3D" id="1.10.10.10">
    <property type="entry name" value="Winged helix-like DNA-binding domain superfamily/Winged helix DNA-binding domain"/>
    <property type="match status" value="1"/>
</dbReference>
<dbReference type="SMART" id="SM00100">
    <property type="entry name" value="cNMP"/>
    <property type="match status" value="1"/>
</dbReference>
<dbReference type="CDD" id="cd00038">
    <property type="entry name" value="CAP_ED"/>
    <property type="match status" value="1"/>
</dbReference>